<proteinExistence type="predicted"/>
<dbReference type="Proteomes" id="UP000639772">
    <property type="component" value="Chromosome 3"/>
</dbReference>
<evidence type="ECO:0000313" key="2">
    <source>
        <dbReference type="EMBL" id="KAG0490715.1"/>
    </source>
</evidence>
<dbReference type="AlphaFoldDB" id="A0A835REB2"/>
<name>A0A835REB2_VANPL</name>
<dbReference type="EMBL" id="JADCNM010000003">
    <property type="protein sequence ID" value="KAG0490715.1"/>
    <property type="molecule type" value="Genomic_DNA"/>
</dbReference>
<accession>A0A835REB2</accession>
<evidence type="ECO:0000313" key="3">
    <source>
        <dbReference type="Proteomes" id="UP000639772"/>
    </source>
</evidence>
<organism evidence="2 3">
    <name type="scientific">Vanilla planifolia</name>
    <name type="common">Vanilla</name>
    <dbReference type="NCBI Taxonomy" id="51239"/>
    <lineage>
        <taxon>Eukaryota</taxon>
        <taxon>Viridiplantae</taxon>
        <taxon>Streptophyta</taxon>
        <taxon>Embryophyta</taxon>
        <taxon>Tracheophyta</taxon>
        <taxon>Spermatophyta</taxon>
        <taxon>Magnoliopsida</taxon>
        <taxon>Liliopsida</taxon>
        <taxon>Asparagales</taxon>
        <taxon>Orchidaceae</taxon>
        <taxon>Vanilloideae</taxon>
        <taxon>Vanilleae</taxon>
        <taxon>Vanilla</taxon>
    </lineage>
</organism>
<sequence>MLSREALHSKLPPFSHSLGAKTPRETPPHHLLQLPLPDHNLYPHDAGRGRHRRGSSICGGSAFTSPMAFLFWIIKQLPITRLLCLLMRKDGAKHSCNLN</sequence>
<feature type="region of interest" description="Disordered" evidence="1">
    <location>
        <begin position="1"/>
        <end position="34"/>
    </location>
</feature>
<evidence type="ECO:0000256" key="1">
    <source>
        <dbReference type="SAM" id="MobiDB-lite"/>
    </source>
</evidence>
<gene>
    <name evidence="2" type="ORF">HPP92_007578</name>
</gene>
<comment type="caution">
    <text evidence="2">The sequence shown here is derived from an EMBL/GenBank/DDBJ whole genome shotgun (WGS) entry which is preliminary data.</text>
</comment>
<reference evidence="2 3" key="1">
    <citation type="journal article" date="2020" name="Nat. Food">
        <title>A phased Vanilla planifolia genome enables genetic improvement of flavour and production.</title>
        <authorList>
            <person name="Hasing T."/>
            <person name="Tang H."/>
            <person name="Brym M."/>
            <person name="Khazi F."/>
            <person name="Huang T."/>
            <person name="Chambers A.H."/>
        </authorList>
    </citation>
    <scope>NUCLEOTIDE SEQUENCE [LARGE SCALE GENOMIC DNA]</scope>
    <source>
        <tissue evidence="2">Leaf</tissue>
    </source>
</reference>
<protein>
    <submittedName>
        <fullName evidence="2">Uncharacterized protein</fullName>
    </submittedName>
</protein>